<accession>A0A7J6Q1I9</accession>
<gene>
    <name evidence="1" type="ORF">FOZ62_011277</name>
</gene>
<evidence type="ECO:0000313" key="2">
    <source>
        <dbReference type="Proteomes" id="UP000574390"/>
    </source>
</evidence>
<feature type="non-terminal residue" evidence="1">
    <location>
        <position position="200"/>
    </location>
</feature>
<protein>
    <submittedName>
        <fullName evidence="1">Uncharacterized protein</fullName>
    </submittedName>
</protein>
<evidence type="ECO:0000313" key="1">
    <source>
        <dbReference type="EMBL" id="KAF4702153.1"/>
    </source>
</evidence>
<proteinExistence type="predicted"/>
<organism evidence="1 2">
    <name type="scientific">Perkinsus olseni</name>
    <name type="common">Perkinsus atlanticus</name>
    <dbReference type="NCBI Taxonomy" id="32597"/>
    <lineage>
        <taxon>Eukaryota</taxon>
        <taxon>Sar</taxon>
        <taxon>Alveolata</taxon>
        <taxon>Perkinsozoa</taxon>
        <taxon>Perkinsea</taxon>
        <taxon>Perkinsida</taxon>
        <taxon>Perkinsidae</taxon>
        <taxon>Perkinsus</taxon>
    </lineage>
</organism>
<sequence length="200" mass="21907">DNSPSKRLSSYYPSAPRNHHYPGSYWGMKEDGVQGSQSAAPVTRHSRAMALSSDCIPLPREDAEARNVTASLRDILSYTHNQPDGHVFIVRRIQRLGYDSPNILYNYFKNELGMQIRRVMVVASTAPEASDTTAVYKSGRERKRPANMGFVVAENSYEVNAIIAINNMGGGAIDVKGVPIVVAPFVKEHAGLIESSPVSS</sequence>
<reference evidence="1 2" key="1">
    <citation type="submission" date="2020-04" db="EMBL/GenBank/DDBJ databases">
        <title>Perkinsus olseni comparative genomics.</title>
        <authorList>
            <person name="Bogema D.R."/>
        </authorList>
    </citation>
    <scope>NUCLEOTIDE SEQUENCE [LARGE SCALE GENOMIC DNA]</scope>
    <source>
        <strain evidence="1">ATCC PRA-205</strain>
    </source>
</reference>
<feature type="non-terminal residue" evidence="1">
    <location>
        <position position="1"/>
    </location>
</feature>
<dbReference type="AlphaFoldDB" id="A0A7J6Q1I9"/>
<name>A0A7J6Q1I9_PEROL</name>
<dbReference type="EMBL" id="JABANM010032911">
    <property type="protein sequence ID" value="KAF4702153.1"/>
    <property type="molecule type" value="Genomic_DNA"/>
</dbReference>
<comment type="caution">
    <text evidence="1">The sequence shown here is derived from an EMBL/GenBank/DDBJ whole genome shotgun (WGS) entry which is preliminary data.</text>
</comment>
<dbReference type="Proteomes" id="UP000574390">
    <property type="component" value="Unassembled WGS sequence"/>
</dbReference>